<sequence>MTDSASGGSAAEAAIDWDTGGIETELGWSLQAVYQGFARTAVTAVDAVPGGPRGYQVLVAVTTEPATSQLLLAQRLGIDKTAMTYVVDALENAGLVQRRANPRDRRVREVLPTDSGRALLARARVALREVEETLMHALDAGERTQLRHLLARVALSAGAVEACSPLSSETPSEQPVAAPHRSARRTPRPSTGS</sequence>
<keyword evidence="3" id="KW-0804">Transcription</keyword>
<dbReference type="GO" id="GO:0003700">
    <property type="term" value="F:DNA-binding transcription factor activity"/>
    <property type="evidence" value="ECO:0007669"/>
    <property type="project" value="InterPro"/>
</dbReference>
<dbReference type="AlphaFoldDB" id="A0A7W4TQ25"/>
<feature type="domain" description="HTH marR-type" evidence="5">
    <location>
        <begin position="23"/>
        <end position="155"/>
    </location>
</feature>
<reference evidence="6 7" key="2">
    <citation type="submission" date="2020-08" db="EMBL/GenBank/DDBJ databases">
        <authorList>
            <person name="Partida-Martinez L."/>
            <person name="Huntemann M."/>
            <person name="Clum A."/>
            <person name="Wang J."/>
            <person name="Palaniappan K."/>
            <person name="Ritter S."/>
            <person name="Chen I.-M."/>
            <person name="Stamatis D."/>
            <person name="Reddy T."/>
            <person name="O'Malley R."/>
            <person name="Daum C."/>
            <person name="Shapiro N."/>
            <person name="Ivanova N."/>
            <person name="Kyrpides N."/>
            <person name="Woyke T."/>
        </authorList>
    </citation>
    <scope>NUCLEOTIDE SEQUENCE [LARGE SCALE GENOMIC DNA]</scope>
    <source>
        <strain evidence="6 7">AS2.23</strain>
    </source>
</reference>
<name>A0A7W4TQ25_KINRA</name>
<comment type="caution">
    <text evidence="6">The sequence shown here is derived from an EMBL/GenBank/DDBJ whole genome shotgun (WGS) entry which is preliminary data.</text>
</comment>
<dbReference type="PRINTS" id="PR00598">
    <property type="entry name" value="HTHMARR"/>
</dbReference>
<dbReference type="Pfam" id="PF01047">
    <property type="entry name" value="MarR"/>
    <property type="match status" value="1"/>
</dbReference>
<evidence type="ECO:0000256" key="1">
    <source>
        <dbReference type="ARBA" id="ARBA00023015"/>
    </source>
</evidence>
<evidence type="ECO:0000256" key="4">
    <source>
        <dbReference type="SAM" id="MobiDB-lite"/>
    </source>
</evidence>
<dbReference type="InterPro" id="IPR036388">
    <property type="entry name" value="WH-like_DNA-bd_sf"/>
</dbReference>
<dbReference type="Gene3D" id="1.10.10.10">
    <property type="entry name" value="Winged helix-like DNA-binding domain superfamily/Winged helix DNA-binding domain"/>
    <property type="match status" value="1"/>
</dbReference>
<evidence type="ECO:0000256" key="2">
    <source>
        <dbReference type="ARBA" id="ARBA00023125"/>
    </source>
</evidence>
<dbReference type="SUPFAM" id="SSF46785">
    <property type="entry name" value="Winged helix' DNA-binding domain"/>
    <property type="match status" value="1"/>
</dbReference>
<gene>
    <name evidence="6" type="ORF">FHR75_003850</name>
</gene>
<evidence type="ECO:0000259" key="5">
    <source>
        <dbReference type="PROSITE" id="PS50995"/>
    </source>
</evidence>
<organism evidence="6 7">
    <name type="scientific">Kineococcus radiotolerans</name>
    <dbReference type="NCBI Taxonomy" id="131568"/>
    <lineage>
        <taxon>Bacteria</taxon>
        <taxon>Bacillati</taxon>
        <taxon>Actinomycetota</taxon>
        <taxon>Actinomycetes</taxon>
        <taxon>Kineosporiales</taxon>
        <taxon>Kineosporiaceae</taxon>
        <taxon>Kineococcus</taxon>
    </lineage>
</organism>
<dbReference type="PROSITE" id="PS50995">
    <property type="entry name" value="HTH_MARR_2"/>
    <property type="match status" value="1"/>
</dbReference>
<proteinExistence type="predicted"/>
<evidence type="ECO:0000256" key="3">
    <source>
        <dbReference type="ARBA" id="ARBA00023163"/>
    </source>
</evidence>
<evidence type="ECO:0000313" key="7">
    <source>
        <dbReference type="Proteomes" id="UP000533269"/>
    </source>
</evidence>
<accession>A0A7W4TQ25</accession>
<dbReference type="SMART" id="SM00347">
    <property type="entry name" value="HTH_MARR"/>
    <property type="match status" value="1"/>
</dbReference>
<dbReference type="GO" id="GO:0006950">
    <property type="term" value="P:response to stress"/>
    <property type="evidence" value="ECO:0007669"/>
    <property type="project" value="TreeGrafter"/>
</dbReference>
<dbReference type="GO" id="GO:0003677">
    <property type="term" value="F:DNA binding"/>
    <property type="evidence" value="ECO:0007669"/>
    <property type="project" value="UniProtKB-KW"/>
</dbReference>
<feature type="region of interest" description="Disordered" evidence="4">
    <location>
        <begin position="164"/>
        <end position="193"/>
    </location>
</feature>
<protein>
    <submittedName>
        <fullName evidence="6">DNA-binding MarR family transcriptional regulator</fullName>
    </submittedName>
</protein>
<dbReference type="InterPro" id="IPR039422">
    <property type="entry name" value="MarR/SlyA-like"/>
</dbReference>
<dbReference type="RefSeq" id="WP_183392643.1">
    <property type="nucleotide sequence ID" value="NZ_JACHVY010000004.1"/>
</dbReference>
<dbReference type="InterPro" id="IPR000835">
    <property type="entry name" value="HTH_MarR-typ"/>
</dbReference>
<keyword evidence="1" id="KW-0805">Transcription regulation</keyword>
<dbReference type="Proteomes" id="UP000533269">
    <property type="component" value="Unassembled WGS sequence"/>
</dbReference>
<dbReference type="PANTHER" id="PTHR33164">
    <property type="entry name" value="TRANSCRIPTIONAL REGULATOR, MARR FAMILY"/>
    <property type="match status" value="1"/>
</dbReference>
<dbReference type="PANTHER" id="PTHR33164:SF43">
    <property type="entry name" value="HTH-TYPE TRANSCRIPTIONAL REPRESSOR YETL"/>
    <property type="match status" value="1"/>
</dbReference>
<dbReference type="EMBL" id="JACHVY010000004">
    <property type="protein sequence ID" value="MBB2903014.1"/>
    <property type="molecule type" value="Genomic_DNA"/>
</dbReference>
<dbReference type="InterPro" id="IPR023187">
    <property type="entry name" value="Tscrpt_reg_MarR-type_CS"/>
</dbReference>
<reference evidence="6 7" key="1">
    <citation type="submission" date="2020-08" db="EMBL/GenBank/DDBJ databases">
        <title>The Agave Microbiome: Exploring the role of microbial communities in plant adaptations to desert environments.</title>
        <authorList>
            <person name="Partida-Martinez L.P."/>
        </authorList>
    </citation>
    <scope>NUCLEOTIDE SEQUENCE [LARGE SCALE GENOMIC DNA]</scope>
    <source>
        <strain evidence="6 7">AS2.23</strain>
    </source>
</reference>
<keyword evidence="2 6" id="KW-0238">DNA-binding</keyword>
<evidence type="ECO:0000313" key="6">
    <source>
        <dbReference type="EMBL" id="MBB2903014.1"/>
    </source>
</evidence>
<dbReference type="PROSITE" id="PS01117">
    <property type="entry name" value="HTH_MARR_1"/>
    <property type="match status" value="1"/>
</dbReference>
<dbReference type="InterPro" id="IPR036390">
    <property type="entry name" value="WH_DNA-bd_sf"/>
</dbReference>